<dbReference type="Proteomes" id="UP000239649">
    <property type="component" value="Unassembled WGS sequence"/>
</dbReference>
<reference evidence="1 2" key="1">
    <citation type="journal article" date="2018" name="Plant J.">
        <title>Genome sequences of Chlorella sorokiniana UTEX 1602 and Micractinium conductrix SAG 241.80: implications to maltose excretion by a green alga.</title>
        <authorList>
            <person name="Arriola M.B."/>
            <person name="Velmurugan N."/>
            <person name="Zhang Y."/>
            <person name="Plunkett M.H."/>
            <person name="Hondzo H."/>
            <person name="Barney B.M."/>
        </authorList>
    </citation>
    <scope>NUCLEOTIDE SEQUENCE [LARGE SCALE GENOMIC DNA]</scope>
    <source>
        <strain evidence="1 2">SAG 241.80</strain>
    </source>
</reference>
<comment type="caution">
    <text evidence="1">The sequence shown here is derived from an EMBL/GenBank/DDBJ whole genome shotgun (WGS) entry which is preliminary data.</text>
</comment>
<dbReference type="AlphaFoldDB" id="A0A2P6VGK2"/>
<accession>A0A2P6VGK2</accession>
<name>A0A2P6VGK2_9CHLO</name>
<evidence type="ECO:0000313" key="2">
    <source>
        <dbReference type="Proteomes" id="UP000239649"/>
    </source>
</evidence>
<dbReference type="SUPFAM" id="SSF101898">
    <property type="entry name" value="NHL repeat"/>
    <property type="match status" value="1"/>
</dbReference>
<dbReference type="Gene3D" id="2.130.10.10">
    <property type="entry name" value="YVTN repeat-like/Quinoprotein amine dehydrogenase"/>
    <property type="match status" value="1"/>
</dbReference>
<dbReference type="PANTHER" id="PTHR47467:SF1">
    <property type="entry name" value="WD40 REPEAT-CONTAINING PROTEIN"/>
    <property type="match status" value="1"/>
</dbReference>
<proteinExistence type="predicted"/>
<dbReference type="STRING" id="554055.A0A2P6VGK2"/>
<sequence length="429" mass="44015">MEVEVPPPAHAAVLRLAQHEVALPPGATLSPGAAHGTRVALAALPSTGAAEYEAFVASGRRVYRVCAPRPHGAPTSLAGERGKEGVHIAEAVPGALQAEALDAVQHRAEVQHLALFEEPCCGAGSTAVLASVDCYGRAVLAHARRCGGSGDGSIKDGGGRLQITGVHQLQPTDLLREPGWAGVAVAPGAPSQAAVARHFAKDVTLFDGGMAVRTLHTTYRPSAVQLLSTSLAQGPQGGPLVAVAEGPQLSIWDVRGAGRGARVARLSPGPHHGHFFCLAASDAGGAPLIGAAGGERGVLVWDPRKWVQLDRWSNCTKYEITGLHFASGNPRLCYVAGMDYEVLCGEWGGNRASRLGGGNRAANATHTGLRTGPAGADGNGGAAAEGGLGRGVSFRGDSRWMGLAKAAGQDVLAGLTQSRQLYVAEFDAR</sequence>
<organism evidence="1 2">
    <name type="scientific">Micractinium conductrix</name>
    <dbReference type="NCBI Taxonomy" id="554055"/>
    <lineage>
        <taxon>Eukaryota</taxon>
        <taxon>Viridiplantae</taxon>
        <taxon>Chlorophyta</taxon>
        <taxon>core chlorophytes</taxon>
        <taxon>Trebouxiophyceae</taxon>
        <taxon>Chlorellales</taxon>
        <taxon>Chlorellaceae</taxon>
        <taxon>Chlorella clade</taxon>
        <taxon>Micractinium</taxon>
    </lineage>
</organism>
<evidence type="ECO:0000313" key="1">
    <source>
        <dbReference type="EMBL" id="PSC73203.1"/>
    </source>
</evidence>
<keyword evidence="2" id="KW-1185">Reference proteome</keyword>
<dbReference type="EMBL" id="LHPF02000008">
    <property type="protein sequence ID" value="PSC73203.1"/>
    <property type="molecule type" value="Genomic_DNA"/>
</dbReference>
<protein>
    <submittedName>
        <fullName evidence="1">Uncharacterized protein</fullName>
    </submittedName>
</protein>
<dbReference type="OrthoDB" id="534245at2759"/>
<dbReference type="InterPro" id="IPR015943">
    <property type="entry name" value="WD40/YVTN_repeat-like_dom_sf"/>
</dbReference>
<dbReference type="PANTHER" id="PTHR47467">
    <property type="entry name" value="OS01G0867200 PROTEIN"/>
    <property type="match status" value="1"/>
</dbReference>
<gene>
    <name evidence="1" type="ORF">C2E20_3792</name>
</gene>